<comment type="caution">
    <text evidence="1">The sequence shown here is derived from an EMBL/GenBank/DDBJ whole genome shotgun (WGS) entry which is preliminary data.</text>
</comment>
<organism evidence="1 2">
    <name type="scientific">Cyclotella cryptica</name>
    <dbReference type="NCBI Taxonomy" id="29204"/>
    <lineage>
        <taxon>Eukaryota</taxon>
        <taxon>Sar</taxon>
        <taxon>Stramenopiles</taxon>
        <taxon>Ochrophyta</taxon>
        <taxon>Bacillariophyta</taxon>
        <taxon>Coscinodiscophyceae</taxon>
        <taxon>Thalassiosirophycidae</taxon>
        <taxon>Stephanodiscales</taxon>
        <taxon>Stephanodiscaceae</taxon>
        <taxon>Cyclotella</taxon>
    </lineage>
</organism>
<accession>A0ABD3NYX8</accession>
<dbReference type="Gene3D" id="1.25.40.10">
    <property type="entry name" value="Tetratricopeptide repeat domain"/>
    <property type="match status" value="1"/>
</dbReference>
<dbReference type="InterPro" id="IPR010323">
    <property type="entry name" value="DUF924"/>
</dbReference>
<dbReference type="PANTHER" id="PTHR23004:SF7">
    <property type="entry name" value="DUF924-DOMAIN-CONTAINING PROTEIN"/>
    <property type="match status" value="1"/>
</dbReference>
<dbReference type="Pfam" id="PF06041">
    <property type="entry name" value="DUF924"/>
    <property type="match status" value="1"/>
</dbReference>
<dbReference type="Proteomes" id="UP001516023">
    <property type="component" value="Unassembled WGS sequence"/>
</dbReference>
<sequence>MSSTNALPSPTEVLNFWFDELTPPQWFAKSTQIDDTIASRFTTLHTAASSGELAPWRSTAQGTLAEIIVLDQFSRNIYRDTPKAFTQDPLAVTLAEEAISKGLDAELTTPQKMFLYMPFMHSENLAHHERATELFAQDGLENAANFEKKHRVIIDRFGRYPHRNEILGRESTPEEIAFLKEPDSSF</sequence>
<dbReference type="InterPro" id="IPR011990">
    <property type="entry name" value="TPR-like_helical_dom_sf"/>
</dbReference>
<dbReference type="Gene3D" id="1.20.58.320">
    <property type="entry name" value="TPR-like"/>
    <property type="match status" value="1"/>
</dbReference>
<proteinExistence type="predicted"/>
<evidence type="ECO:0000313" key="1">
    <source>
        <dbReference type="EMBL" id="KAL3780701.1"/>
    </source>
</evidence>
<dbReference type="SUPFAM" id="SSF48452">
    <property type="entry name" value="TPR-like"/>
    <property type="match status" value="1"/>
</dbReference>
<evidence type="ECO:0000313" key="2">
    <source>
        <dbReference type="Proteomes" id="UP001516023"/>
    </source>
</evidence>
<keyword evidence="2" id="KW-1185">Reference proteome</keyword>
<dbReference type="PANTHER" id="PTHR23004">
    <property type="entry name" value="DOUBLECORTIN DOMAIN CONTAINING 2"/>
    <property type="match status" value="1"/>
</dbReference>
<name>A0ABD3NYX8_9STRA</name>
<gene>
    <name evidence="1" type="ORF">HJC23_003526</name>
</gene>
<dbReference type="AlphaFoldDB" id="A0ABD3NYX8"/>
<evidence type="ECO:0008006" key="3">
    <source>
        <dbReference type="Google" id="ProtNLM"/>
    </source>
</evidence>
<protein>
    <recommendedName>
        <fullName evidence="3">DUF924 domain-containing protein</fullName>
    </recommendedName>
</protein>
<dbReference type="EMBL" id="JABMIG020000340">
    <property type="protein sequence ID" value="KAL3780701.1"/>
    <property type="molecule type" value="Genomic_DNA"/>
</dbReference>
<reference evidence="1 2" key="1">
    <citation type="journal article" date="2020" name="G3 (Bethesda)">
        <title>Improved Reference Genome for Cyclotella cryptica CCMP332, a Model for Cell Wall Morphogenesis, Salinity Adaptation, and Lipid Production in Diatoms (Bacillariophyta).</title>
        <authorList>
            <person name="Roberts W.R."/>
            <person name="Downey K.M."/>
            <person name="Ruck E.C."/>
            <person name="Traller J.C."/>
            <person name="Alverson A.J."/>
        </authorList>
    </citation>
    <scope>NUCLEOTIDE SEQUENCE [LARGE SCALE GENOMIC DNA]</scope>
    <source>
        <strain evidence="1 2">CCMP332</strain>
    </source>
</reference>